<comment type="subunit">
    <text evidence="7 9">Forms a cylinder of 14 subunits composed of two heptameric rings stacked back-to-back. Interacts with the co-chaperonin GroES.</text>
</comment>
<dbReference type="InterPro" id="IPR027409">
    <property type="entry name" value="GroEL-like_apical_dom_sf"/>
</dbReference>
<dbReference type="PANTHER" id="PTHR45633">
    <property type="entry name" value="60 KDA HEAT SHOCK PROTEIN, MITOCHONDRIAL"/>
    <property type="match status" value="1"/>
</dbReference>
<comment type="subcellular location">
    <subcellularLocation>
        <location evidence="7">Cytoplasm</location>
    </subcellularLocation>
</comment>
<dbReference type="InterPro" id="IPR027413">
    <property type="entry name" value="GROEL-like_equatorial_sf"/>
</dbReference>
<dbReference type="Pfam" id="PF00118">
    <property type="entry name" value="Cpn60_TCP1"/>
    <property type="match status" value="1"/>
</dbReference>
<dbReference type="AlphaFoldDB" id="A0A934SCA6"/>
<evidence type="ECO:0000256" key="11">
    <source>
        <dbReference type="SAM" id="MobiDB-lite"/>
    </source>
</evidence>
<dbReference type="PROSITE" id="PS00296">
    <property type="entry name" value="CHAPERONINS_CPN60"/>
    <property type="match status" value="1"/>
</dbReference>
<dbReference type="Proteomes" id="UP000640485">
    <property type="component" value="Unassembled WGS sequence"/>
</dbReference>
<evidence type="ECO:0000256" key="6">
    <source>
        <dbReference type="ARBA" id="ARBA00023235"/>
    </source>
</evidence>
<sequence length="545" mass="57580">MAAKEVKFSTDARDRMLKGVNVLADAVKVTLGPKGRNVVIDKSFGAPRITKDGVSVAKEIELSDKFENMGAQMVREVASRTNDEAGDGTTTATVLAQAIIKEGLKSVAAGLNPMDLKRGIDLATSKVVEAIKAASRPVNDSAEVAQVGTISANGEAFIGQQIAEAMQKVGNEGVITVEENKGMETEVEVVEGMQFDRGYLSPYFVTNPDKMIADLEDAYILLHEKKLSSLQPMVPLLEAVIQSGKPLVIVAEDVEGEALATLVVNKLRGGLKIAAVKAPGFGDRRKAMLQDIAILTGGQVISEDLGMKLENVGIDMLGRAKKITINKDNTTIVDGAGEKAEIEARVSQIRQQIEETTSDYDKEKLQERVAKLAGGVAVIRVGGMTEVEVKERKDRVDDALNATRAAVQEGVVVGGGVALVQGGKVLEGLKGENSDQEAGIAIVRRALEAPLRQIAENAGVDGAVVAGKVRESTDKTFGFNAQTEEYGDLFKFGVIDPAKVVRTALEDAASIAGLLITTEAMIAEKPEPKPAGGGMPDMGGMGGMM</sequence>
<dbReference type="InterPro" id="IPR027410">
    <property type="entry name" value="TCP-1-like_intermed_sf"/>
</dbReference>
<evidence type="ECO:0000256" key="2">
    <source>
        <dbReference type="ARBA" id="ARBA00022490"/>
    </source>
</evidence>
<feature type="binding site" evidence="7">
    <location>
        <position position="415"/>
    </location>
    <ligand>
        <name>ATP</name>
        <dbReference type="ChEBI" id="CHEBI:30616"/>
    </ligand>
</feature>
<dbReference type="Gene3D" id="3.30.260.10">
    <property type="entry name" value="TCP-1-like chaperonin intermediate domain"/>
    <property type="match status" value="1"/>
</dbReference>
<dbReference type="FunFam" id="1.10.560.10:FF:000001">
    <property type="entry name" value="60 kDa chaperonin"/>
    <property type="match status" value="1"/>
</dbReference>
<keyword evidence="3 7" id="KW-0547">Nucleotide-binding</keyword>
<dbReference type="EMBL" id="JAEPRQ010000001">
    <property type="protein sequence ID" value="MBK4214659.1"/>
    <property type="molecule type" value="Genomic_DNA"/>
</dbReference>
<evidence type="ECO:0000256" key="9">
    <source>
        <dbReference type="RuleBase" id="RU000419"/>
    </source>
</evidence>
<feature type="binding site" evidence="7">
    <location>
        <position position="51"/>
    </location>
    <ligand>
        <name>ATP</name>
        <dbReference type="ChEBI" id="CHEBI:30616"/>
    </ligand>
</feature>
<dbReference type="PRINTS" id="PR00298">
    <property type="entry name" value="CHAPERONIN60"/>
</dbReference>
<dbReference type="Gene3D" id="1.10.560.10">
    <property type="entry name" value="GroEL-like equatorial domain"/>
    <property type="match status" value="1"/>
</dbReference>
<feature type="region of interest" description="Disordered" evidence="11">
    <location>
        <begin position="525"/>
        <end position="545"/>
    </location>
</feature>
<keyword evidence="13" id="KW-1185">Reference proteome</keyword>
<dbReference type="FunFam" id="3.50.7.10:FF:000001">
    <property type="entry name" value="60 kDa chaperonin"/>
    <property type="match status" value="1"/>
</dbReference>
<feature type="compositionally biased region" description="Gly residues" evidence="11">
    <location>
        <begin position="531"/>
        <end position="545"/>
    </location>
</feature>
<dbReference type="SUPFAM" id="SSF54849">
    <property type="entry name" value="GroEL-intermediate domain like"/>
    <property type="match status" value="1"/>
</dbReference>
<evidence type="ECO:0000256" key="8">
    <source>
        <dbReference type="RuleBase" id="RU000418"/>
    </source>
</evidence>
<dbReference type="SUPFAM" id="SSF52029">
    <property type="entry name" value="GroEL apical domain-like"/>
    <property type="match status" value="1"/>
</dbReference>
<comment type="caution">
    <text evidence="12">The sequence shown here is derived from an EMBL/GenBank/DDBJ whole genome shotgun (WGS) entry which is preliminary data.</text>
</comment>
<evidence type="ECO:0000256" key="4">
    <source>
        <dbReference type="ARBA" id="ARBA00022840"/>
    </source>
</evidence>
<comment type="similarity">
    <text evidence="1 7 8">Belongs to the chaperonin (HSP60) family.</text>
</comment>
<dbReference type="NCBIfam" id="NF000592">
    <property type="entry name" value="PRK00013.1"/>
    <property type="match status" value="1"/>
</dbReference>
<keyword evidence="2 7" id="KW-0963">Cytoplasm</keyword>
<dbReference type="NCBIfam" id="NF009487">
    <property type="entry name" value="PRK12849.1"/>
    <property type="match status" value="1"/>
</dbReference>
<dbReference type="CDD" id="cd03344">
    <property type="entry name" value="GroEL"/>
    <property type="match status" value="1"/>
</dbReference>
<reference evidence="12" key="1">
    <citation type="submission" date="2021-01" db="EMBL/GenBank/DDBJ databases">
        <title>Paracoccus amoyensis sp. nov., isolated from the surface seawater along the coast of Xiamen Island, China.</title>
        <authorList>
            <person name="Lyu L."/>
        </authorList>
    </citation>
    <scope>NUCLEOTIDE SEQUENCE</scope>
    <source>
        <strain evidence="12">MJ17</strain>
    </source>
</reference>
<dbReference type="GO" id="GO:0016853">
    <property type="term" value="F:isomerase activity"/>
    <property type="evidence" value="ECO:0007669"/>
    <property type="project" value="UniProtKB-KW"/>
</dbReference>
<keyword evidence="10" id="KW-0175">Coiled coil</keyword>
<dbReference type="NCBIfam" id="NF009489">
    <property type="entry name" value="PRK12851.1"/>
    <property type="match status" value="1"/>
</dbReference>
<dbReference type="InterPro" id="IPR018370">
    <property type="entry name" value="Chaperonin_Cpn60_CS"/>
</dbReference>
<dbReference type="EC" id="5.6.1.7" evidence="7"/>
<keyword evidence="5 7" id="KW-0143">Chaperone</keyword>
<dbReference type="GO" id="GO:0005524">
    <property type="term" value="F:ATP binding"/>
    <property type="evidence" value="ECO:0007669"/>
    <property type="project" value="UniProtKB-UniRule"/>
</dbReference>
<dbReference type="HAMAP" id="MF_00600">
    <property type="entry name" value="CH60"/>
    <property type="match status" value="1"/>
</dbReference>
<evidence type="ECO:0000256" key="10">
    <source>
        <dbReference type="SAM" id="Coils"/>
    </source>
</evidence>
<feature type="coiled-coil region" evidence="10">
    <location>
        <begin position="339"/>
        <end position="366"/>
    </location>
</feature>
<feature type="binding site" evidence="7">
    <location>
        <begin position="30"/>
        <end position="33"/>
    </location>
    <ligand>
        <name>ATP</name>
        <dbReference type="ChEBI" id="CHEBI:30616"/>
    </ligand>
</feature>
<evidence type="ECO:0000313" key="12">
    <source>
        <dbReference type="EMBL" id="MBK4214659.1"/>
    </source>
</evidence>
<evidence type="ECO:0000256" key="7">
    <source>
        <dbReference type="HAMAP-Rule" id="MF_00600"/>
    </source>
</evidence>
<dbReference type="InterPro" id="IPR001844">
    <property type="entry name" value="Cpn60/GroEL"/>
</dbReference>
<comment type="caution">
    <text evidence="7">Lacks conserved residue(s) required for the propagation of feature annotation.</text>
</comment>
<name>A0A934SCA6_9RHOB</name>
<dbReference type="InterPro" id="IPR002423">
    <property type="entry name" value="Cpn60/GroEL/TCP-1"/>
</dbReference>
<organism evidence="12 13">
    <name type="scientific">Paracoccus caeni</name>
    <dbReference type="NCBI Taxonomy" id="657651"/>
    <lineage>
        <taxon>Bacteria</taxon>
        <taxon>Pseudomonadati</taxon>
        <taxon>Pseudomonadota</taxon>
        <taxon>Alphaproteobacteria</taxon>
        <taxon>Rhodobacterales</taxon>
        <taxon>Paracoccaceae</taxon>
        <taxon>Paracoccus</taxon>
    </lineage>
</organism>
<dbReference type="NCBIfam" id="NF009488">
    <property type="entry name" value="PRK12850.1"/>
    <property type="match status" value="1"/>
</dbReference>
<evidence type="ECO:0000313" key="13">
    <source>
        <dbReference type="Proteomes" id="UP000640485"/>
    </source>
</evidence>
<dbReference type="NCBIfam" id="TIGR02348">
    <property type="entry name" value="GroEL"/>
    <property type="match status" value="1"/>
</dbReference>
<feature type="binding site" evidence="7">
    <location>
        <position position="496"/>
    </location>
    <ligand>
        <name>ATP</name>
        <dbReference type="ChEBI" id="CHEBI:30616"/>
    </ligand>
</feature>
<dbReference type="SUPFAM" id="SSF48592">
    <property type="entry name" value="GroEL equatorial domain-like"/>
    <property type="match status" value="1"/>
</dbReference>
<keyword evidence="4 7" id="KW-0067">ATP-binding</keyword>
<protein>
    <recommendedName>
        <fullName evidence="7">Chaperonin GroEL</fullName>
        <ecNumber evidence="7">5.6.1.7</ecNumber>
    </recommendedName>
    <alternativeName>
        <fullName evidence="7">60 kDa chaperonin</fullName>
    </alternativeName>
    <alternativeName>
        <fullName evidence="7">Chaperonin-60</fullName>
        <shortName evidence="7">Cpn60</shortName>
    </alternativeName>
</protein>
<dbReference type="GO" id="GO:0140662">
    <property type="term" value="F:ATP-dependent protein folding chaperone"/>
    <property type="evidence" value="ECO:0007669"/>
    <property type="project" value="InterPro"/>
</dbReference>
<dbReference type="RefSeq" id="WP_200683350.1">
    <property type="nucleotide sequence ID" value="NZ_JAEPRQ010000001.1"/>
</dbReference>
<dbReference type="GO" id="GO:0042026">
    <property type="term" value="P:protein refolding"/>
    <property type="evidence" value="ECO:0007669"/>
    <property type="project" value="UniProtKB-UniRule"/>
</dbReference>
<keyword evidence="6 7" id="KW-0413">Isomerase</keyword>
<dbReference type="GO" id="GO:0051082">
    <property type="term" value="F:unfolded protein binding"/>
    <property type="evidence" value="ECO:0007669"/>
    <property type="project" value="UniProtKB-UniRule"/>
</dbReference>
<dbReference type="GO" id="GO:0005737">
    <property type="term" value="C:cytoplasm"/>
    <property type="evidence" value="ECO:0007669"/>
    <property type="project" value="UniProtKB-SubCell"/>
</dbReference>
<feature type="binding site" evidence="7">
    <location>
        <begin position="87"/>
        <end position="91"/>
    </location>
    <ligand>
        <name>ATP</name>
        <dbReference type="ChEBI" id="CHEBI:30616"/>
    </ligand>
</feature>
<evidence type="ECO:0000256" key="3">
    <source>
        <dbReference type="ARBA" id="ARBA00022741"/>
    </source>
</evidence>
<evidence type="ECO:0000256" key="1">
    <source>
        <dbReference type="ARBA" id="ARBA00006607"/>
    </source>
</evidence>
<gene>
    <name evidence="7 12" type="primary">groL</name>
    <name evidence="7" type="synonym">groEL</name>
    <name evidence="12" type="ORF">JJJ17_01825</name>
</gene>
<comment type="function">
    <text evidence="7 9">Together with its co-chaperonin GroES, plays an essential role in assisting protein folding. The GroEL-GroES system forms a nano-cage that allows encapsulation of the non-native substrate proteins and provides a physical environment optimized to promote and accelerate protein folding.</text>
</comment>
<dbReference type="Gene3D" id="3.50.7.10">
    <property type="entry name" value="GroEL"/>
    <property type="match status" value="1"/>
</dbReference>
<proteinExistence type="inferred from homology"/>
<accession>A0A934SCA6</accession>
<evidence type="ECO:0000256" key="5">
    <source>
        <dbReference type="ARBA" id="ARBA00023186"/>
    </source>
</evidence>